<comment type="caution">
    <text evidence="1">The sequence shown here is derived from an EMBL/GenBank/DDBJ whole genome shotgun (WGS) entry which is preliminary data.</text>
</comment>
<dbReference type="Pfam" id="PF04463">
    <property type="entry name" value="2-thiour_desulf"/>
    <property type="match status" value="1"/>
</dbReference>
<reference evidence="1 2" key="1">
    <citation type="submission" date="2022-11" db="EMBL/GenBank/DDBJ databases">
        <title>Spartinivicinus poritis sp. nov., isolated from scleractinian coral Porites lutea.</title>
        <authorList>
            <person name="Zhang G."/>
            <person name="Cai L."/>
            <person name="Wei Q."/>
        </authorList>
    </citation>
    <scope>NUCLEOTIDE SEQUENCE [LARGE SCALE GENOMIC DNA]</scope>
    <source>
        <strain evidence="1 2">A2-2</strain>
    </source>
</reference>
<dbReference type="PANTHER" id="PTHR30087:SF1">
    <property type="entry name" value="HYPOTHETICAL CYTOSOLIC PROTEIN"/>
    <property type="match status" value="1"/>
</dbReference>
<sequence>MTQKVLISSCLLGEKVRYNGSHCLIRHPVVKEWQRQNLIVAFCPEVAGGLPIPRPAAEIWGGTGKKVWEGEAEVITKPSVGTNANDAVTQDVIVTQSFKTGAEQCLALVHQHQIKLAILKAKSPSCGSEAIYDGSFSGQLRAGEGVTTALLVKYGVKVFSELQLEQAYEYWLGL</sequence>
<dbReference type="Proteomes" id="UP001528823">
    <property type="component" value="Unassembled WGS sequence"/>
</dbReference>
<protein>
    <submittedName>
        <fullName evidence="1">DUF523 domain-containing protein</fullName>
    </submittedName>
</protein>
<keyword evidence="2" id="KW-1185">Reference proteome</keyword>
<evidence type="ECO:0000313" key="1">
    <source>
        <dbReference type="EMBL" id="MDE1461216.1"/>
    </source>
</evidence>
<proteinExistence type="predicted"/>
<dbReference type="PANTHER" id="PTHR30087">
    <property type="entry name" value="INNER MEMBRANE PROTEIN"/>
    <property type="match status" value="1"/>
</dbReference>
<dbReference type="RefSeq" id="WP_274687584.1">
    <property type="nucleotide sequence ID" value="NZ_JAPMOU010000004.1"/>
</dbReference>
<name>A0ABT5U4C3_9GAMM</name>
<gene>
    <name evidence="1" type="ORF">ORQ98_04480</name>
</gene>
<organism evidence="1 2">
    <name type="scientific">Spartinivicinus poritis</name>
    <dbReference type="NCBI Taxonomy" id="2994640"/>
    <lineage>
        <taxon>Bacteria</taxon>
        <taxon>Pseudomonadati</taxon>
        <taxon>Pseudomonadota</taxon>
        <taxon>Gammaproteobacteria</taxon>
        <taxon>Oceanospirillales</taxon>
        <taxon>Zooshikellaceae</taxon>
        <taxon>Spartinivicinus</taxon>
    </lineage>
</organism>
<dbReference type="InterPro" id="IPR007553">
    <property type="entry name" value="2-thiour_desulf"/>
</dbReference>
<dbReference type="EMBL" id="JAPMOU010000004">
    <property type="protein sequence ID" value="MDE1461216.1"/>
    <property type="molecule type" value="Genomic_DNA"/>
</dbReference>
<accession>A0ABT5U4C3</accession>
<evidence type="ECO:0000313" key="2">
    <source>
        <dbReference type="Proteomes" id="UP001528823"/>
    </source>
</evidence>